<keyword evidence="2" id="KW-1185">Reference proteome</keyword>
<evidence type="ECO:0000313" key="1">
    <source>
        <dbReference type="EMBL" id="RRK31999.1"/>
    </source>
</evidence>
<keyword evidence="1" id="KW-0808">Transferase</keyword>
<accession>A0A3R8JNG4</accession>
<dbReference type="AlphaFoldDB" id="A0A3R8JNG4"/>
<dbReference type="Proteomes" id="UP000274920">
    <property type="component" value="Unassembled WGS sequence"/>
</dbReference>
<reference evidence="1" key="1">
    <citation type="submission" date="2018-10" db="EMBL/GenBank/DDBJ databases">
        <title>Schaedlerella arabinophila gen. nov. sp. nov., isolated from the mouse intestinal tract and comparative analysis with the genome of the closely related altered Schaedler flora strain ASF502.</title>
        <authorList>
            <person name="Miyake S."/>
            <person name="Soh M."/>
            <person name="Seedorf H."/>
        </authorList>
    </citation>
    <scope>NUCLEOTIDE SEQUENCE [LARGE SCALE GENOMIC DNA]</scope>
    <source>
        <strain evidence="1">DSM 106076</strain>
    </source>
</reference>
<proteinExistence type="predicted"/>
<keyword evidence="1" id="KW-0418">Kinase</keyword>
<comment type="caution">
    <text evidence="1">The sequence shown here is derived from an EMBL/GenBank/DDBJ whole genome shotgun (WGS) entry which is preliminary data.</text>
</comment>
<gene>
    <name evidence="1" type="ORF">EBB54_11910</name>
</gene>
<evidence type="ECO:0000313" key="2">
    <source>
        <dbReference type="Proteomes" id="UP000274920"/>
    </source>
</evidence>
<dbReference type="Pfam" id="PF13189">
    <property type="entry name" value="Cytidylate_kin2"/>
    <property type="match status" value="1"/>
</dbReference>
<name>A0A3R8JNG4_9FIRM</name>
<dbReference type="RefSeq" id="WP_125127550.1">
    <property type="nucleotide sequence ID" value="NZ_RHJS01000002.1"/>
</dbReference>
<dbReference type="Gene3D" id="3.40.50.300">
    <property type="entry name" value="P-loop containing nucleotide triphosphate hydrolases"/>
    <property type="match status" value="1"/>
</dbReference>
<dbReference type="InterPro" id="IPR027417">
    <property type="entry name" value="P-loop_NTPase"/>
</dbReference>
<dbReference type="EMBL" id="RHJS01000002">
    <property type="protein sequence ID" value="RRK31999.1"/>
    <property type="molecule type" value="Genomic_DNA"/>
</dbReference>
<organism evidence="1 2">
    <name type="scientific">Schaedlerella arabinosiphila</name>
    <dbReference type="NCBI Taxonomy" id="2044587"/>
    <lineage>
        <taxon>Bacteria</taxon>
        <taxon>Bacillati</taxon>
        <taxon>Bacillota</taxon>
        <taxon>Clostridia</taxon>
        <taxon>Lachnospirales</taxon>
        <taxon>Lachnospiraceae</taxon>
        <taxon>Schaedlerella</taxon>
    </lineage>
</organism>
<protein>
    <submittedName>
        <fullName evidence="1">Cytidylate kinase-like family protein</fullName>
    </submittedName>
</protein>
<dbReference type="SUPFAM" id="SSF52540">
    <property type="entry name" value="P-loop containing nucleoside triphosphate hydrolases"/>
    <property type="match status" value="1"/>
</dbReference>
<sequence length="356" mass="41319">MSNEEKNLHELAGRIYDLDEEVYRELGSSLGRVFNGKKEDCIEETFRMMHERNQAYILRNELALISNMARTIQDRAVRHRIMVKYDEILKEVTELPTSFIKGDILDQKMAKLNMLNLQSRFSKNDHLIICIGRTYGCGGSEIGFTLADTLKINYYDVEIFDEVLKRLEAEKDYVHDKGGYPYKEGEDHQSRYLSTVPAFAPTPKSTIKEKLREFSRYHGLPKKDAIFFNQSDLICDMAKKEDFVVMGRCADAILTNNRIPHISIFITAPLEQRVRRIMEVRGYENEKEAKRLLTKLDKDHVKYYKFYTGRNWGKARNYDLCINSASYGIQGSVDLIMRMLKKDGDGKEGSEENGKK</sequence>
<dbReference type="GO" id="GO:0016301">
    <property type="term" value="F:kinase activity"/>
    <property type="evidence" value="ECO:0007669"/>
    <property type="project" value="UniProtKB-KW"/>
</dbReference>